<dbReference type="EMBL" id="LAZR01003746">
    <property type="protein sequence ID" value="KKN15101.1"/>
    <property type="molecule type" value="Genomic_DNA"/>
</dbReference>
<accession>A0A0F9QPM1</accession>
<feature type="region of interest" description="Disordered" evidence="1">
    <location>
        <begin position="66"/>
        <end position="87"/>
    </location>
</feature>
<proteinExistence type="predicted"/>
<evidence type="ECO:0000313" key="2">
    <source>
        <dbReference type="EMBL" id="KKN15101.1"/>
    </source>
</evidence>
<comment type="caution">
    <text evidence="2">The sequence shown here is derived from an EMBL/GenBank/DDBJ whole genome shotgun (WGS) entry which is preliminary data.</text>
</comment>
<name>A0A0F9QPM1_9ZZZZ</name>
<organism evidence="2">
    <name type="scientific">marine sediment metagenome</name>
    <dbReference type="NCBI Taxonomy" id="412755"/>
    <lineage>
        <taxon>unclassified sequences</taxon>
        <taxon>metagenomes</taxon>
        <taxon>ecological metagenomes</taxon>
    </lineage>
</organism>
<sequence>MALSLEANFELKDRLIRSAFRLVDVEIRVDGSVLRSRVSNLLKSRLAVAESQDVIRFDPGSVPLLFPPTAPTPGVTPPDEEEEEPVKPAPLAARAVVGRQVYTIRGSNSPNNITLGANLIADGILTRARGSTVAPFDFLDFDNGIRLLISDSEDIGRNVRVGGDFDLFQVGSGGNVTGTHGIGVGRENAVGESAGIDQFDVPFHRLVRAGQRFGVDLNAGGIVGYWVTFEVTQFAEFEGGVSVLRERIIDSAPASPAPRGFDPVMMVLPGREEVLPKVVTSLAEFKKWFENSWVPKGRITSSSLSLL</sequence>
<reference evidence="2" key="1">
    <citation type="journal article" date="2015" name="Nature">
        <title>Complex archaea that bridge the gap between prokaryotes and eukaryotes.</title>
        <authorList>
            <person name="Spang A."/>
            <person name="Saw J.H."/>
            <person name="Jorgensen S.L."/>
            <person name="Zaremba-Niedzwiedzka K."/>
            <person name="Martijn J."/>
            <person name="Lind A.E."/>
            <person name="van Eijk R."/>
            <person name="Schleper C."/>
            <person name="Guy L."/>
            <person name="Ettema T.J."/>
        </authorList>
    </citation>
    <scope>NUCLEOTIDE SEQUENCE</scope>
</reference>
<feature type="compositionally biased region" description="Pro residues" evidence="1">
    <location>
        <begin position="66"/>
        <end position="76"/>
    </location>
</feature>
<protein>
    <submittedName>
        <fullName evidence="2">Uncharacterized protein</fullName>
    </submittedName>
</protein>
<gene>
    <name evidence="2" type="ORF">LCGC14_0989500</name>
</gene>
<dbReference type="AlphaFoldDB" id="A0A0F9QPM1"/>
<evidence type="ECO:0000256" key="1">
    <source>
        <dbReference type="SAM" id="MobiDB-lite"/>
    </source>
</evidence>